<dbReference type="AlphaFoldDB" id="A0A0F9JQ34"/>
<reference evidence="2" key="1">
    <citation type="journal article" date="2015" name="Nature">
        <title>Complex archaea that bridge the gap between prokaryotes and eukaryotes.</title>
        <authorList>
            <person name="Spang A."/>
            <person name="Saw J.H."/>
            <person name="Jorgensen S.L."/>
            <person name="Zaremba-Niedzwiedzka K."/>
            <person name="Martijn J."/>
            <person name="Lind A.E."/>
            <person name="van Eijk R."/>
            <person name="Schleper C."/>
            <person name="Guy L."/>
            <person name="Ettema T.J."/>
        </authorList>
    </citation>
    <scope>NUCLEOTIDE SEQUENCE</scope>
</reference>
<proteinExistence type="predicted"/>
<name>A0A0F9JQ34_9ZZZZ</name>
<dbReference type="InterPro" id="IPR014729">
    <property type="entry name" value="Rossmann-like_a/b/a_fold"/>
</dbReference>
<comment type="caution">
    <text evidence="2">The sequence shown here is derived from an EMBL/GenBank/DDBJ whole genome shotgun (WGS) entry which is preliminary data.</text>
</comment>
<dbReference type="SUPFAM" id="SSF52402">
    <property type="entry name" value="Adenine nucleotide alpha hydrolases-like"/>
    <property type="match status" value="1"/>
</dbReference>
<sequence length="308" mass="36397">MNLTNDILKQRQSLSLDAKFAMSNRRIREWYEYWNGNVYVSFSGGKDSTVLLHLVRNIYPEVLAVFYNTGLEYPEVLKFVHQTNNVKWVMPNMSFFEVIKQYGYPVISKENSQKILEIRTTKSDKLRQKRLFGDNNKYKSGKLPEKWRFLIDDPFKISPKCCDIFKKRPAHRFEKESGLKSYIGTMTENSAYRKQSYLRYGCNSFYGKIQSRPLSFWQEQDVWNFIKQNNIKYSSIYDIGYKTTGCAYCMFGVHLEKEPNRFQLMQQTHPNLYNYCINKLGCGKVMDILGVNYKIVQINMELPESEAK</sequence>
<feature type="domain" description="Phosphoadenosine phosphosulphate reductase" evidence="1">
    <location>
        <begin position="38"/>
        <end position="249"/>
    </location>
</feature>
<dbReference type="InterPro" id="IPR002500">
    <property type="entry name" value="PAPS_reduct_dom"/>
</dbReference>
<protein>
    <recommendedName>
        <fullName evidence="1">Phosphoadenosine phosphosulphate reductase domain-containing protein</fullName>
    </recommendedName>
</protein>
<gene>
    <name evidence="2" type="ORF">LCGC14_1500530</name>
</gene>
<dbReference type="PANTHER" id="PTHR43196:SF2">
    <property type="entry name" value="PHOSPHOADENOSINE PHOSPHOSULFATE REDUCTASE"/>
    <property type="match status" value="1"/>
</dbReference>
<organism evidence="2">
    <name type="scientific">marine sediment metagenome</name>
    <dbReference type="NCBI Taxonomy" id="412755"/>
    <lineage>
        <taxon>unclassified sequences</taxon>
        <taxon>metagenomes</taxon>
        <taxon>ecological metagenomes</taxon>
    </lineage>
</organism>
<dbReference type="InterPro" id="IPR050128">
    <property type="entry name" value="Sulfate_adenylyltrnsfr_sub2"/>
</dbReference>
<evidence type="ECO:0000313" key="2">
    <source>
        <dbReference type="EMBL" id="KKM64521.1"/>
    </source>
</evidence>
<dbReference type="PANTHER" id="PTHR43196">
    <property type="entry name" value="SULFATE ADENYLYLTRANSFERASE SUBUNIT 2"/>
    <property type="match status" value="1"/>
</dbReference>
<dbReference type="Gene3D" id="3.40.50.620">
    <property type="entry name" value="HUPs"/>
    <property type="match status" value="1"/>
</dbReference>
<evidence type="ECO:0000259" key="1">
    <source>
        <dbReference type="Pfam" id="PF01507"/>
    </source>
</evidence>
<accession>A0A0F9JQ34</accession>
<dbReference type="Pfam" id="PF01507">
    <property type="entry name" value="PAPS_reduct"/>
    <property type="match status" value="1"/>
</dbReference>
<dbReference type="EMBL" id="LAZR01010884">
    <property type="protein sequence ID" value="KKM64521.1"/>
    <property type="molecule type" value="Genomic_DNA"/>
</dbReference>
<dbReference type="GO" id="GO:0003824">
    <property type="term" value="F:catalytic activity"/>
    <property type="evidence" value="ECO:0007669"/>
    <property type="project" value="InterPro"/>
</dbReference>